<reference evidence="1 2" key="1">
    <citation type="journal article" date="2023" name="Plants (Basel)">
        <title>Bridging the Gap: Combining Genomics and Transcriptomics Approaches to Understand Stylosanthes scabra, an Orphan Legume from the Brazilian Caatinga.</title>
        <authorList>
            <person name="Ferreira-Neto J.R.C."/>
            <person name="da Silva M.D."/>
            <person name="Binneck E."/>
            <person name="de Melo N.F."/>
            <person name="da Silva R.H."/>
            <person name="de Melo A.L.T.M."/>
            <person name="Pandolfi V."/>
            <person name="Bustamante F.O."/>
            <person name="Brasileiro-Vidal A.C."/>
            <person name="Benko-Iseppon A.M."/>
        </authorList>
    </citation>
    <scope>NUCLEOTIDE SEQUENCE [LARGE SCALE GENOMIC DNA]</scope>
    <source>
        <tissue evidence="1">Leaves</tissue>
    </source>
</reference>
<dbReference type="EMBL" id="JASCZI010284164">
    <property type="protein sequence ID" value="MED6227602.1"/>
    <property type="molecule type" value="Genomic_DNA"/>
</dbReference>
<protein>
    <submittedName>
        <fullName evidence="1">Uncharacterized protein</fullName>
    </submittedName>
</protein>
<proteinExistence type="predicted"/>
<feature type="non-terminal residue" evidence="1">
    <location>
        <position position="1"/>
    </location>
</feature>
<organism evidence="1 2">
    <name type="scientific">Stylosanthes scabra</name>
    <dbReference type="NCBI Taxonomy" id="79078"/>
    <lineage>
        <taxon>Eukaryota</taxon>
        <taxon>Viridiplantae</taxon>
        <taxon>Streptophyta</taxon>
        <taxon>Embryophyta</taxon>
        <taxon>Tracheophyta</taxon>
        <taxon>Spermatophyta</taxon>
        <taxon>Magnoliopsida</taxon>
        <taxon>eudicotyledons</taxon>
        <taxon>Gunneridae</taxon>
        <taxon>Pentapetalae</taxon>
        <taxon>rosids</taxon>
        <taxon>fabids</taxon>
        <taxon>Fabales</taxon>
        <taxon>Fabaceae</taxon>
        <taxon>Papilionoideae</taxon>
        <taxon>50 kb inversion clade</taxon>
        <taxon>dalbergioids sensu lato</taxon>
        <taxon>Dalbergieae</taxon>
        <taxon>Pterocarpus clade</taxon>
        <taxon>Stylosanthes</taxon>
    </lineage>
</organism>
<evidence type="ECO:0000313" key="1">
    <source>
        <dbReference type="EMBL" id="MED6227602.1"/>
    </source>
</evidence>
<comment type="caution">
    <text evidence="1">The sequence shown here is derived from an EMBL/GenBank/DDBJ whole genome shotgun (WGS) entry which is preliminary data.</text>
</comment>
<sequence length="66" mass="7282">GQRPKKKKHFRDLGNIVPQTSARRSRKISFGGCSKTREVSSVSKARFANLSAVSRYAQDTNTQEGG</sequence>
<accession>A0ABU6ZZV1</accession>
<dbReference type="Proteomes" id="UP001341840">
    <property type="component" value="Unassembled WGS sequence"/>
</dbReference>
<name>A0ABU6ZZV1_9FABA</name>
<keyword evidence="2" id="KW-1185">Reference proteome</keyword>
<gene>
    <name evidence="1" type="ORF">PIB30_115331</name>
</gene>
<evidence type="ECO:0000313" key="2">
    <source>
        <dbReference type="Proteomes" id="UP001341840"/>
    </source>
</evidence>